<dbReference type="OrthoDB" id="4035717at2759"/>
<sequence length="181" mass="21114">MTSGTEEQWQRIQHLEKEHVEVYKELLTALDKLYLIRKHNHAVVLNSSQKRLLEIRHQLQINLEKTGLLIRLLEKPDNSNILFVKLQNLLEESNSLDNELLQSLGTQSSFNKQLIESRLERDQLMAKLVEVSSRFPNETLRADDDEIAENQVELERENETIQELLIALQIHSGYTDISYAI</sequence>
<accession>A0A6C1EGC7</accession>
<reference evidence="1 2" key="1">
    <citation type="journal article" date="2019" name="BMC Genomics">
        <title>Chromosome level assembly and comparative genome analysis confirm lager-brewing yeasts originated from a single hybridization.</title>
        <authorList>
            <person name="Salazar A.N."/>
            <person name="Gorter de Vries A.R."/>
            <person name="van den Broek M."/>
            <person name="Brouwers N."/>
            <person name="de la Torre Cortes P."/>
            <person name="Kuijpers N.G.A."/>
            <person name="Daran J.G."/>
            <person name="Abeel T."/>
        </authorList>
    </citation>
    <scope>NUCLEOTIDE SEQUENCE [LARGE SCALE GENOMIC DNA]</scope>
    <source>
        <strain evidence="1 2">CBS 1483</strain>
    </source>
</reference>
<gene>
    <name evidence="1" type="ORF">GRS66_011185</name>
</gene>
<organism evidence="1 2">
    <name type="scientific">Saccharomyces pastorianus</name>
    <name type="common">Lager yeast</name>
    <name type="synonym">Saccharomyces cerevisiae x Saccharomyces eubayanus</name>
    <dbReference type="NCBI Taxonomy" id="27292"/>
    <lineage>
        <taxon>Eukaryota</taxon>
        <taxon>Fungi</taxon>
        <taxon>Dikarya</taxon>
        <taxon>Ascomycota</taxon>
        <taxon>Saccharomycotina</taxon>
        <taxon>Saccharomycetes</taxon>
        <taxon>Saccharomycetales</taxon>
        <taxon>Saccharomycetaceae</taxon>
        <taxon>Saccharomyces</taxon>
    </lineage>
</organism>
<evidence type="ECO:0000313" key="1">
    <source>
        <dbReference type="EMBL" id="QID88468.1"/>
    </source>
</evidence>
<dbReference type="Proteomes" id="UP000501346">
    <property type="component" value="Chromosome SeXVI"/>
</dbReference>
<name>A0A6C1EGC7_SACPS</name>
<dbReference type="Pfam" id="PF20993">
    <property type="entry name" value="CENPH"/>
    <property type="match status" value="1"/>
</dbReference>
<proteinExistence type="predicted"/>
<evidence type="ECO:0008006" key="3">
    <source>
        <dbReference type="Google" id="ProtNLM"/>
    </source>
</evidence>
<dbReference type="EMBL" id="CP049013">
    <property type="protein sequence ID" value="QID88468.1"/>
    <property type="molecule type" value="Genomic_DNA"/>
</dbReference>
<keyword evidence="2" id="KW-1185">Reference proteome</keyword>
<evidence type="ECO:0000313" key="2">
    <source>
        <dbReference type="Proteomes" id="UP000501346"/>
    </source>
</evidence>
<protein>
    <recommendedName>
        <fullName evidence="3">Mcm16p</fullName>
    </recommendedName>
</protein>
<dbReference type="InterPro" id="IPR048744">
    <property type="entry name" value="MCM16"/>
</dbReference>
<dbReference type="AlphaFoldDB" id="A0A6C1EGC7"/>